<evidence type="ECO:0000256" key="2">
    <source>
        <dbReference type="ARBA" id="ARBA00022741"/>
    </source>
</evidence>
<dbReference type="Pfam" id="PF04548">
    <property type="entry name" value="AIG1"/>
    <property type="match status" value="1"/>
</dbReference>
<evidence type="ECO:0000256" key="1">
    <source>
        <dbReference type="ARBA" id="ARBA00008535"/>
    </source>
</evidence>
<sequence length="50" mass="5551">MGLASPGPHVFLLVISVGHFTQGEKGILRFIKLSFGDKARKLHNDPVHQR</sequence>
<proteinExistence type="inferred from homology"/>
<reference evidence="4" key="1">
    <citation type="submission" date="2014-11" db="EMBL/GenBank/DDBJ databases">
        <authorList>
            <person name="Amaro Gonzalez C."/>
        </authorList>
    </citation>
    <scope>NUCLEOTIDE SEQUENCE</scope>
</reference>
<dbReference type="AlphaFoldDB" id="A0A0E9VJG3"/>
<evidence type="ECO:0000259" key="3">
    <source>
        <dbReference type="Pfam" id="PF04548"/>
    </source>
</evidence>
<comment type="similarity">
    <text evidence="1">Belongs to the TRAFAC class TrmE-Era-EngA-EngB-Septin-like GTPase superfamily. AIG1/Toc34/Toc159-like paraseptin GTPase family. IAN subfamily.</text>
</comment>
<dbReference type="InterPro" id="IPR006703">
    <property type="entry name" value="G_AIG1"/>
</dbReference>
<evidence type="ECO:0000313" key="4">
    <source>
        <dbReference type="EMBL" id="JAH78217.1"/>
    </source>
</evidence>
<dbReference type="GO" id="GO:0005525">
    <property type="term" value="F:GTP binding"/>
    <property type="evidence" value="ECO:0007669"/>
    <property type="project" value="InterPro"/>
</dbReference>
<name>A0A0E9VJG3_ANGAN</name>
<dbReference type="Gene3D" id="3.40.50.300">
    <property type="entry name" value="P-loop containing nucleotide triphosphate hydrolases"/>
    <property type="match status" value="1"/>
</dbReference>
<dbReference type="EMBL" id="GBXM01030360">
    <property type="protein sequence ID" value="JAH78217.1"/>
    <property type="molecule type" value="Transcribed_RNA"/>
</dbReference>
<organism evidence="4">
    <name type="scientific">Anguilla anguilla</name>
    <name type="common">European freshwater eel</name>
    <name type="synonym">Muraena anguilla</name>
    <dbReference type="NCBI Taxonomy" id="7936"/>
    <lineage>
        <taxon>Eukaryota</taxon>
        <taxon>Metazoa</taxon>
        <taxon>Chordata</taxon>
        <taxon>Craniata</taxon>
        <taxon>Vertebrata</taxon>
        <taxon>Euteleostomi</taxon>
        <taxon>Actinopterygii</taxon>
        <taxon>Neopterygii</taxon>
        <taxon>Teleostei</taxon>
        <taxon>Anguilliformes</taxon>
        <taxon>Anguillidae</taxon>
        <taxon>Anguilla</taxon>
    </lineage>
</organism>
<reference evidence="4" key="2">
    <citation type="journal article" date="2015" name="Fish Shellfish Immunol.">
        <title>Early steps in the European eel (Anguilla anguilla)-Vibrio vulnificus interaction in the gills: Role of the RtxA13 toxin.</title>
        <authorList>
            <person name="Callol A."/>
            <person name="Pajuelo D."/>
            <person name="Ebbesson L."/>
            <person name="Teles M."/>
            <person name="MacKenzie S."/>
            <person name="Amaro C."/>
        </authorList>
    </citation>
    <scope>NUCLEOTIDE SEQUENCE</scope>
</reference>
<keyword evidence="2" id="KW-0547">Nucleotide-binding</keyword>
<feature type="domain" description="AIG1-type G" evidence="3">
    <location>
        <begin position="3"/>
        <end position="41"/>
    </location>
</feature>
<dbReference type="InterPro" id="IPR027417">
    <property type="entry name" value="P-loop_NTPase"/>
</dbReference>
<accession>A0A0E9VJG3</accession>
<protein>
    <recommendedName>
        <fullName evidence="3">AIG1-type G domain-containing protein</fullName>
    </recommendedName>
</protein>